<protein>
    <submittedName>
        <fullName evidence="10">S8 family serine peptidase</fullName>
    </submittedName>
</protein>
<evidence type="ECO:0000256" key="4">
    <source>
        <dbReference type="ARBA" id="ARBA00022825"/>
    </source>
</evidence>
<feature type="compositionally biased region" description="Pro residues" evidence="6">
    <location>
        <begin position="438"/>
        <end position="465"/>
    </location>
</feature>
<keyword evidence="3 5" id="KW-0378">Hydrolase</keyword>
<dbReference type="PROSITE" id="PS51892">
    <property type="entry name" value="SUBTILASE"/>
    <property type="match status" value="1"/>
</dbReference>
<dbReference type="RefSeq" id="WP_212529884.1">
    <property type="nucleotide sequence ID" value="NZ_JAGSOG010000093.1"/>
</dbReference>
<evidence type="ECO:0000256" key="6">
    <source>
        <dbReference type="SAM" id="MobiDB-lite"/>
    </source>
</evidence>
<name>A0A941IRK1_9ACTN</name>
<comment type="similarity">
    <text evidence="1 5">Belongs to the peptidase S8 family.</text>
</comment>
<evidence type="ECO:0000313" key="10">
    <source>
        <dbReference type="EMBL" id="MBR7835392.1"/>
    </source>
</evidence>
<dbReference type="InterPro" id="IPR015500">
    <property type="entry name" value="Peptidase_S8_subtilisin-rel"/>
</dbReference>
<dbReference type="Proteomes" id="UP000675781">
    <property type="component" value="Unassembled WGS sequence"/>
</dbReference>
<proteinExistence type="inferred from homology"/>
<feature type="active site" description="Charge relay system" evidence="5">
    <location>
        <position position="72"/>
    </location>
</feature>
<keyword evidence="7" id="KW-0812">Transmembrane</keyword>
<feature type="active site" description="Charge relay system" evidence="5">
    <location>
        <position position="279"/>
    </location>
</feature>
<dbReference type="GO" id="GO:0006508">
    <property type="term" value="P:proteolysis"/>
    <property type="evidence" value="ECO:0007669"/>
    <property type="project" value="UniProtKB-KW"/>
</dbReference>
<dbReference type="PANTHER" id="PTHR43806">
    <property type="entry name" value="PEPTIDASE S8"/>
    <property type="match status" value="1"/>
</dbReference>
<evidence type="ECO:0000259" key="9">
    <source>
        <dbReference type="Pfam" id="PF00082"/>
    </source>
</evidence>
<evidence type="ECO:0000313" key="11">
    <source>
        <dbReference type="Proteomes" id="UP000675781"/>
    </source>
</evidence>
<feature type="signal peptide" evidence="8">
    <location>
        <begin position="1"/>
        <end position="33"/>
    </location>
</feature>
<gene>
    <name evidence="10" type="ORF">KDL01_19110</name>
</gene>
<keyword evidence="7" id="KW-1133">Transmembrane helix</keyword>
<evidence type="ECO:0000256" key="1">
    <source>
        <dbReference type="ARBA" id="ARBA00011073"/>
    </source>
</evidence>
<comment type="caution">
    <text evidence="10">The sequence shown here is derived from an EMBL/GenBank/DDBJ whole genome shotgun (WGS) entry which is preliminary data.</text>
</comment>
<dbReference type="Pfam" id="PF00082">
    <property type="entry name" value="Peptidase_S8"/>
    <property type="match status" value="1"/>
</dbReference>
<feature type="region of interest" description="Disordered" evidence="6">
    <location>
        <begin position="431"/>
        <end position="494"/>
    </location>
</feature>
<keyword evidence="7" id="KW-0472">Membrane</keyword>
<dbReference type="InterPro" id="IPR050131">
    <property type="entry name" value="Peptidase_S8_subtilisin-like"/>
</dbReference>
<reference evidence="10" key="1">
    <citation type="submission" date="2021-04" db="EMBL/GenBank/DDBJ databases">
        <title>Genome based classification of Actinospica acidithermotolerans sp. nov., an actinobacterium isolated from an Indonesian hot spring.</title>
        <authorList>
            <person name="Kusuma A.B."/>
            <person name="Putra K.E."/>
            <person name="Nafisah S."/>
            <person name="Loh J."/>
            <person name="Nouioui I."/>
            <person name="Goodfellow M."/>
        </authorList>
    </citation>
    <scope>NUCLEOTIDE SEQUENCE</scope>
    <source>
        <strain evidence="10">CSCA 57</strain>
    </source>
</reference>
<evidence type="ECO:0000256" key="7">
    <source>
        <dbReference type="SAM" id="Phobius"/>
    </source>
</evidence>
<keyword evidence="8" id="KW-0732">Signal</keyword>
<dbReference type="AlphaFoldDB" id="A0A941IRK1"/>
<organism evidence="10 11">
    <name type="scientific">Actinospica durhamensis</name>
    <dbReference type="NCBI Taxonomy" id="1508375"/>
    <lineage>
        <taxon>Bacteria</taxon>
        <taxon>Bacillati</taxon>
        <taxon>Actinomycetota</taxon>
        <taxon>Actinomycetes</taxon>
        <taxon>Catenulisporales</taxon>
        <taxon>Actinospicaceae</taxon>
        <taxon>Actinospica</taxon>
    </lineage>
</organism>
<dbReference type="PANTHER" id="PTHR43806:SF11">
    <property type="entry name" value="CEREVISIN-RELATED"/>
    <property type="match status" value="1"/>
</dbReference>
<evidence type="ECO:0000256" key="8">
    <source>
        <dbReference type="SAM" id="SignalP"/>
    </source>
</evidence>
<feature type="transmembrane region" description="Helical" evidence="7">
    <location>
        <begin position="380"/>
        <end position="399"/>
    </location>
</feature>
<feature type="compositionally biased region" description="Pro residues" evidence="6">
    <location>
        <begin position="474"/>
        <end position="486"/>
    </location>
</feature>
<dbReference type="Gene3D" id="3.40.50.200">
    <property type="entry name" value="Peptidase S8/S53 domain"/>
    <property type="match status" value="1"/>
</dbReference>
<dbReference type="InterPro" id="IPR036852">
    <property type="entry name" value="Peptidase_S8/S53_dom_sf"/>
</dbReference>
<evidence type="ECO:0000256" key="2">
    <source>
        <dbReference type="ARBA" id="ARBA00022670"/>
    </source>
</evidence>
<feature type="active site" description="Charge relay system" evidence="5">
    <location>
        <position position="107"/>
    </location>
</feature>
<feature type="chain" id="PRO_5039116971" evidence="8">
    <location>
        <begin position="34"/>
        <end position="494"/>
    </location>
</feature>
<dbReference type="EMBL" id="JAGSOG010000093">
    <property type="protein sequence ID" value="MBR7835392.1"/>
    <property type="molecule type" value="Genomic_DNA"/>
</dbReference>
<dbReference type="PRINTS" id="PR00723">
    <property type="entry name" value="SUBTILISIN"/>
</dbReference>
<feature type="domain" description="Peptidase S8/S53" evidence="9">
    <location>
        <begin position="63"/>
        <end position="327"/>
    </location>
</feature>
<dbReference type="GO" id="GO:0004252">
    <property type="term" value="F:serine-type endopeptidase activity"/>
    <property type="evidence" value="ECO:0007669"/>
    <property type="project" value="UniProtKB-UniRule"/>
</dbReference>
<dbReference type="InterPro" id="IPR000209">
    <property type="entry name" value="Peptidase_S8/S53_dom"/>
</dbReference>
<evidence type="ECO:0000256" key="5">
    <source>
        <dbReference type="PROSITE-ProRule" id="PRU01240"/>
    </source>
</evidence>
<accession>A0A941IRK1</accession>
<evidence type="ECO:0000256" key="3">
    <source>
        <dbReference type="ARBA" id="ARBA00022801"/>
    </source>
</evidence>
<keyword evidence="11" id="KW-1185">Reference proteome</keyword>
<keyword evidence="2 5" id="KW-0645">Protease</keyword>
<keyword evidence="4 5" id="KW-0720">Serine protease</keyword>
<sequence>MSAGRARPVPRAARRLSAAAAALACLGAATVWTAPAASADSIRDSEWPVSFLNLPAAQQLSKGSGVTVGLLDTGVVQGRADLTGQVTTGPDYAGGVERSGQPGWGEHGTCMASIIAGHGRDGGGDGMLGVAPSAHILSVRVIRDDDAPDLDEATTDATPISDGIKYAVDHGAKVISMSLGGDESDAGDDSSAESDAIRYALAHNVVVVAAAGNGAQQGNAVSYPGGERGVITVAAVDSSAQHADFSTTGWDVAVAAPGVNLPCDAFDSDGSYLEGSGTSQATAYVAGVVALLLAENPLLSPAQVRTLLEQTAAHKPAGGRNDEIGFGVVDPVAALRAAKSYGAVSAVPSAGPGVASGHFGYGATTTVTAASAAKIARTRALTGGGALLLLALVVAAFLLRRPRARGADLTAAYLLSTPNLEVTEVVVEQWRGPDRPDLPPLQAPAPYNQPPPYQAPSPYQAPPPQGWAQGQPGPYGPPAPPTPPNADPRLGSDG</sequence>
<dbReference type="SUPFAM" id="SSF52743">
    <property type="entry name" value="Subtilisin-like"/>
    <property type="match status" value="1"/>
</dbReference>